<dbReference type="PANTHER" id="PTHR15040:SF1">
    <property type="entry name" value="DERMATOPONTIN-LIKE ISOFORM X1"/>
    <property type="match status" value="1"/>
</dbReference>
<comment type="similarity">
    <text evidence="2">Belongs to the dermatopontin family.</text>
</comment>
<dbReference type="GO" id="GO:0031012">
    <property type="term" value="C:extracellular matrix"/>
    <property type="evidence" value="ECO:0007669"/>
    <property type="project" value="TreeGrafter"/>
</dbReference>
<evidence type="ECO:0000256" key="3">
    <source>
        <dbReference type="ARBA" id="ARBA00022525"/>
    </source>
</evidence>
<reference evidence="5" key="2">
    <citation type="submission" date="2023-04" db="EMBL/GenBank/DDBJ databases">
        <authorList>
            <person name="Bu L."/>
            <person name="Lu L."/>
            <person name="Laidemitt M.R."/>
            <person name="Zhang S.M."/>
            <person name="Mutuku M."/>
            <person name="Mkoji G."/>
            <person name="Steinauer M."/>
            <person name="Loker E.S."/>
        </authorList>
    </citation>
    <scope>NUCLEOTIDE SEQUENCE</scope>
    <source>
        <strain evidence="5">KasaAsao</strain>
        <tissue evidence="5">Whole Snail</tissue>
    </source>
</reference>
<dbReference type="EMBL" id="JASAOG010000240">
    <property type="protein sequence ID" value="KAK0042439.1"/>
    <property type="molecule type" value="Genomic_DNA"/>
</dbReference>
<comment type="caution">
    <text evidence="5">The sequence shown here is derived from an EMBL/GenBank/DDBJ whole genome shotgun (WGS) entry which is preliminary data.</text>
</comment>
<protein>
    <submittedName>
        <fullName evidence="5">Dermatopontin</fullName>
    </submittedName>
</protein>
<gene>
    <name evidence="5" type="ORF">Bpfe_028092</name>
</gene>
<keyword evidence="6" id="KW-1185">Reference proteome</keyword>
<evidence type="ECO:0000313" key="6">
    <source>
        <dbReference type="Proteomes" id="UP001233172"/>
    </source>
</evidence>
<organism evidence="5 6">
    <name type="scientific">Biomphalaria pfeifferi</name>
    <name type="common">Bloodfluke planorb</name>
    <name type="synonym">Freshwater snail</name>
    <dbReference type="NCBI Taxonomy" id="112525"/>
    <lineage>
        <taxon>Eukaryota</taxon>
        <taxon>Metazoa</taxon>
        <taxon>Spiralia</taxon>
        <taxon>Lophotrochozoa</taxon>
        <taxon>Mollusca</taxon>
        <taxon>Gastropoda</taxon>
        <taxon>Heterobranchia</taxon>
        <taxon>Euthyneura</taxon>
        <taxon>Panpulmonata</taxon>
        <taxon>Hygrophila</taxon>
        <taxon>Lymnaeoidea</taxon>
        <taxon>Planorbidae</taxon>
        <taxon>Biomphalaria</taxon>
    </lineage>
</organism>
<reference evidence="5" key="1">
    <citation type="journal article" date="2023" name="PLoS Negl. Trop. Dis.">
        <title>A genome sequence for Biomphalaria pfeifferi, the major vector snail for the human-infecting parasite Schistosoma mansoni.</title>
        <authorList>
            <person name="Bu L."/>
            <person name="Lu L."/>
            <person name="Laidemitt M.R."/>
            <person name="Zhang S.M."/>
            <person name="Mutuku M."/>
            <person name="Mkoji G."/>
            <person name="Steinauer M."/>
            <person name="Loker E.S."/>
        </authorList>
    </citation>
    <scope>NUCLEOTIDE SEQUENCE</scope>
    <source>
        <strain evidence="5">KasaAsao</strain>
    </source>
</reference>
<dbReference type="Pfam" id="PF14704">
    <property type="entry name" value="DERM"/>
    <property type="match status" value="1"/>
</dbReference>
<keyword evidence="3" id="KW-0964">Secreted</keyword>
<dbReference type="AlphaFoldDB" id="A0AAD8EXK9"/>
<sequence length="213" mass="24177">MSCILYSSGRGKVIKSHTRSLYLLAVTAHYAFSLSCLRDQSTGIDMCISRIVLFVLAVARGSIAGYLNDYDQPFVFSCQENQIISYISSVHHNHYEDRRWEVHCRTAGPTSNCINSGYVNNFDSPMVFICPGNGVLTGIESYHDNHYEDRRFAFKCCDVNGKIPSNCRTTNNMNNWDGKLTMLVPENQAITGVFSHHSNQYEDRLFSFRLCTL</sequence>
<evidence type="ECO:0000256" key="2">
    <source>
        <dbReference type="ARBA" id="ARBA00008712"/>
    </source>
</evidence>
<keyword evidence="4" id="KW-1015">Disulfide bond</keyword>
<proteinExistence type="inferred from homology"/>
<comment type="subcellular location">
    <subcellularLocation>
        <location evidence="1">Secreted</location>
    </subcellularLocation>
</comment>
<name>A0AAD8EXK9_BIOPF</name>
<dbReference type="InterPro" id="IPR026645">
    <property type="entry name" value="Dermatopontin"/>
</dbReference>
<dbReference type="GO" id="GO:0005615">
    <property type="term" value="C:extracellular space"/>
    <property type="evidence" value="ECO:0007669"/>
    <property type="project" value="TreeGrafter"/>
</dbReference>
<dbReference type="GO" id="GO:0030199">
    <property type="term" value="P:collagen fibril organization"/>
    <property type="evidence" value="ECO:0007669"/>
    <property type="project" value="TreeGrafter"/>
</dbReference>
<dbReference type="Proteomes" id="UP001233172">
    <property type="component" value="Unassembled WGS sequence"/>
</dbReference>
<dbReference type="PANTHER" id="PTHR15040">
    <property type="entry name" value="DERMATOPONTIN-RELATED"/>
    <property type="match status" value="1"/>
</dbReference>
<evidence type="ECO:0000313" key="5">
    <source>
        <dbReference type="EMBL" id="KAK0042439.1"/>
    </source>
</evidence>
<accession>A0AAD8EXK9</accession>
<evidence type="ECO:0000256" key="1">
    <source>
        <dbReference type="ARBA" id="ARBA00004613"/>
    </source>
</evidence>
<evidence type="ECO:0000256" key="4">
    <source>
        <dbReference type="ARBA" id="ARBA00023157"/>
    </source>
</evidence>